<gene>
    <name evidence="2" type="ORF">B0A54_03033</name>
</gene>
<sequence length="114" mass="11851">MAALASTPPKPRSPLTRATITPPALNRQPSHHAQTSAPADATTVLTRLRPKLDSRSSSSSPKTSSVSSSTEGSPSLAERRTSWEDCKGQGGGYVSFPDFDRVVAEVGGKCGGGR</sequence>
<proteinExistence type="predicted"/>
<accession>A0A4U0VDK4</accession>
<comment type="caution">
    <text evidence="2">The sequence shown here is derived from an EMBL/GenBank/DDBJ whole genome shotgun (WGS) entry which is preliminary data.</text>
</comment>
<feature type="compositionally biased region" description="Basic and acidic residues" evidence="1">
    <location>
        <begin position="77"/>
        <end position="87"/>
    </location>
</feature>
<feature type="compositionally biased region" description="Low complexity" evidence="1">
    <location>
        <begin position="55"/>
        <end position="75"/>
    </location>
</feature>
<evidence type="ECO:0000313" key="3">
    <source>
        <dbReference type="Proteomes" id="UP000310066"/>
    </source>
</evidence>
<protein>
    <submittedName>
        <fullName evidence="2">Uncharacterized protein</fullName>
    </submittedName>
</protein>
<organism evidence="2 3">
    <name type="scientific">Friedmanniomyces endolithicus</name>
    <dbReference type="NCBI Taxonomy" id="329885"/>
    <lineage>
        <taxon>Eukaryota</taxon>
        <taxon>Fungi</taxon>
        <taxon>Dikarya</taxon>
        <taxon>Ascomycota</taxon>
        <taxon>Pezizomycotina</taxon>
        <taxon>Dothideomycetes</taxon>
        <taxon>Dothideomycetidae</taxon>
        <taxon>Mycosphaerellales</taxon>
        <taxon>Teratosphaeriaceae</taxon>
        <taxon>Friedmanniomyces</taxon>
    </lineage>
</organism>
<dbReference type="Proteomes" id="UP000310066">
    <property type="component" value="Unassembled WGS sequence"/>
</dbReference>
<reference evidence="2 3" key="1">
    <citation type="submission" date="2017-03" db="EMBL/GenBank/DDBJ databases">
        <title>Genomes of endolithic fungi from Antarctica.</title>
        <authorList>
            <person name="Coleine C."/>
            <person name="Masonjones S."/>
            <person name="Stajich J.E."/>
        </authorList>
    </citation>
    <scope>NUCLEOTIDE SEQUENCE [LARGE SCALE GENOMIC DNA]</scope>
    <source>
        <strain evidence="2 3">CCFEE 5311</strain>
    </source>
</reference>
<feature type="region of interest" description="Disordered" evidence="1">
    <location>
        <begin position="1"/>
        <end position="96"/>
    </location>
</feature>
<evidence type="ECO:0000256" key="1">
    <source>
        <dbReference type="SAM" id="MobiDB-lite"/>
    </source>
</evidence>
<dbReference type="AlphaFoldDB" id="A0A4U0VDK4"/>
<feature type="compositionally biased region" description="Polar residues" evidence="1">
    <location>
        <begin position="27"/>
        <end position="37"/>
    </location>
</feature>
<dbReference type="OrthoDB" id="3939413at2759"/>
<evidence type="ECO:0000313" key="2">
    <source>
        <dbReference type="EMBL" id="TKA46226.1"/>
    </source>
</evidence>
<name>A0A4U0VDK4_9PEZI</name>
<dbReference type="EMBL" id="NAJP01000009">
    <property type="protein sequence ID" value="TKA46226.1"/>
    <property type="molecule type" value="Genomic_DNA"/>
</dbReference>